<protein>
    <recommendedName>
        <fullName evidence="6">Eukaryotic translation initiation factor 6</fullName>
        <shortName evidence="6">eIF-6</shortName>
    </recommendedName>
</protein>
<dbReference type="GO" id="GO:0043023">
    <property type="term" value="F:ribosomal large subunit binding"/>
    <property type="evidence" value="ECO:0007669"/>
    <property type="project" value="UniProtKB-UniRule"/>
</dbReference>
<keyword evidence="5 6" id="KW-0539">Nucleus</keyword>
<dbReference type="SUPFAM" id="SSF55909">
    <property type="entry name" value="Pentein"/>
    <property type="match status" value="1"/>
</dbReference>
<feature type="compositionally biased region" description="Low complexity" evidence="7">
    <location>
        <begin position="2016"/>
        <end position="2026"/>
    </location>
</feature>
<dbReference type="FunFam" id="1.10.472.80:FF:000005">
    <property type="entry name" value="TBC1 domain family member 15"/>
    <property type="match status" value="1"/>
</dbReference>
<feature type="compositionally biased region" description="Low complexity" evidence="7">
    <location>
        <begin position="1070"/>
        <end position="1090"/>
    </location>
</feature>
<evidence type="ECO:0000256" key="6">
    <source>
        <dbReference type="HAMAP-Rule" id="MF_03132"/>
    </source>
</evidence>
<dbReference type="InterPro" id="IPR021935">
    <property type="entry name" value="SGSM1/2_RBD"/>
</dbReference>
<feature type="region of interest" description="Disordered" evidence="7">
    <location>
        <begin position="243"/>
        <end position="268"/>
    </location>
</feature>
<keyword evidence="1" id="KW-0343">GTPase activation</keyword>
<feature type="compositionally biased region" description="Low complexity" evidence="7">
    <location>
        <begin position="1168"/>
        <end position="1177"/>
    </location>
</feature>
<feature type="region of interest" description="Disordered" evidence="7">
    <location>
        <begin position="1055"/>
        <end position="1210"/>
    </location>
</feature>
<feature type="transmembrane region" description="Helical" evidence="8">
    <location>
        <begin position="343"/>
        <end position="366"/>
    </location>
</feature>
<keyword evidence="4 6" id="KW-0648">Protein biosynthesis</keyword>
<feature type="region of interest" description="Disordered" evidence="7">
    <location>
        <begin position="634"/>
        <end position="655"/>
    </location>
</feature>
<dbReference type="PANTHER" id="PTHR10784">
    <property type="entry name" value="TRANSLATION INITIATION FACTOR 6"/>
    <property type="match status" value="1"/>
</dbReference>
<evidence type="ECO:0000313" key="10">
    <source>
        <dbReference type="EMBL" id="KAB8416383.1"/>
    </source>
</evidence>
<evidence type="ECO:0000256" key="7">
    <source>
        <dbReference type="SAM" id="MobiDB-lite"/>
    </source>
</evidence>
<evidence type="ECO:0000256" key="1">
    <source>
        <dbReference type="ARBA" id="ARBA00022468"/>
    </source>
</evidence>
<comment type="similarity">
    <text evidence="6">Belongs to the eIF-6 family.</text>
</comment>
<dbReference type="GO" id="GO:0005096">
    <property type="term" value="F:GTPase activator activity"/>
    <property type="evidence" value="ECO:0007669"/>
    <property type="project" value="UniProtKB-KW"/>
</dbReference>
<name>A0A5N6KZN1_9ROSI</name>
<dbReference type="SMART" id="SM00164">
    <property type="entry name" value="TBC"/>
    <property type="match status" value="1"/>
</dbReference>
<feature type="region of interest" description="Disordered" evidence="7">
    <location>
        <begin position="1997"/>
        <end position="2093"/>
    </location>
</feature>
<dbReference type="SUPFAM" id="SSF103473">
    <property type="entry name" value="MFS general substrate transporter"/>
    <property type="match status" value="1"/>
</dbReference>
<dbReference type="Gene3D" id="1.10.8.270">
    <property type="entry name" value="putative rabgap domain of human tbc1 domain family member 14 like domains"/>
    <property type="match status" value="1"/>
</dbReference>
<dbReference type="SMART" id="SM00654">
    <property type="entry name" value="eIF6"/>
    <property type="match status" value="1"/>
</dbReference>
<dbReference type="Gene3D" id="3.75.10.10">
    <property type="entry name" value="L-arginine/glycine Amidinotransferase, Chain A"/>
    <property type="match status" value="1"/>
</dbReference>
<evidence type="ECO:0000256" key="8">
    <source>
        <dbReference type="SAM" id="Phobius"/>
    </source>
</evidence>
<dbReference type="GO" id="GO:0005737">
    <property type="term" value="C:cytoplasm"/>
    <property type="evidence" value="ECO:0007669"/>
    <property type="project" value="UniProtKB-SubCell"/>
</dbReference>
<keyword evidence="8" id="KW-1133">Transmembrane helix</keyword>
<sequence>MTDVGSHHFVKNAGNDRVLVPQPSADPHDPLNWASYWKISAIVASSWVTFTQGFGPLALAPMFGDYIRDFHCTLAQAVQFTGVAILVLGFSNFFWCVLFLFLYDLHIDYTNRVPMNTTFGRRPVYIFSQVINVGAAIWRAKAASYNSFMGACVLNGFAAGPAETLQPAVIADLFFLHDRGKWNTLYWVVYMGSLMVGPIIAGPMSSHTSWRNFWWLYTAMCISSTLMVIFMFPETSYHRPHPDELGTLASSNASHTPPQQSDQLADPNKAANASFSEHVSPYSPNSTENVQNSYGLARTETVDRDPHLGKGRPSRAQWGIIRMPTHMNVGMSLLNDFWIPWKLFAFPIVQFASFVVSWSCSCFLTLNLTQTQAFAAPPYNLSNQTIGFFNFAILIGAFIGLATAGPLSDWVSMRATKKNRGVREPEMRLPAMIPYVLIMILGNVVTAVGYDHGWPWQAIVVIGFGCAGIQVAALPAIASTYAVDSYKPVASSLFVSITVNKNVWGYGFSKFITPWSEEKGFVPPIMTNMALTTLWCLFGVLFYFYGKTFRRWSRASKVHKIKVVSRIAWRRCNPKLLPAKGLYDAQVGPALSLPPFAETSIKLCKFKTVIDDSVPLPDLLTDIITKPVPVQLSSSSNLPSSQPLPTPSPPHYSSKPQAWLSAQLLRIATKRQRLTERTRRVGVFSALTNSYALVAVGASENFYSVFEAELADVIPIVHCTIAGTRIIGRLCTGNKNGLLVPTSTTDQELQHLRNSLPDSVKIQRIEERLSALGNVIVANDHVALIHPDLERETEELVADVLGVEVFRQTIADNVLVGSYMSLSNQGGLVHPKTPIADQDELSSLLQVPLVAGSVNRGSPVVGAGMVVNDWLSVTGLDTTATELSVIESVFSQEFLERARDDIQTQNSRLLKLNIAGLTPSYPAKCSRFRNASCLPHNLLPTDRIDTPAWNVTRSLRTVARRYIARYLKHTLGSLRQQINHRYQRLGSNLDVPASTAGNLSKMTTYLSSLLTSSTSKYTSLRRSLLSDSSETDGDTEDDSHIARALRAYYVEKGRPFPQWLPPDPKDARKQAALLAQQQQQQADLGQRYAQGGYSNPYARPGMGQAQQASRGGGLSDLFGDDRGRQSAVQQQPASLRRGISGGSNASGRSNYFAGAGAGMQDPQGRLTPQPQAAPQGGRPLPSQRQGSYQSSSLRASGSSSGPANGASGDYGAAAAAPQAGGGYGAGAPTAQDRLKQRLWGAKGAGGGTTGGGHKTIMVIIKTPPGTPPSPTASLYDVSASDAEEGEYNTIRHVKSGRGVKLLFSKSKVYVHPSASAKDNIPGFVGLMEQKAPPSEATEARPASSSSSRKTNVPASSLLLAWVPESSLGDAYDTYVNVDLSDSNSPPRQSFLVPPPPTTTTHSSAVGTYAFAVPISEIYSLLVRPPSLGWWYGSVVINTRAGDSFPALFFHDSECQSTILQRKKLAKERLDPFGEDGGGMFWGGDEVLRWLKQYVAVERSGPDPSVYLIEPTPEDLKGFGSHRKPITRLEQRKKDEDKPAPSQRRDGGMDPVTKALKEARWNFLEKLAQVTTFTRRTAQAVVDNPRIPPQVRRLMQNPEVQTIQDEFDSARLYLARWAMGIAEQSEKEKSQRIWTAKDVLEMEESSVGEFEILEMEMGSVGMKEKRRPVNKQEWEDWFDMQGRLMVTPDEVKDRIFHGGLDPDDGVRKEAWLFLLGVYDWKSSKDERQATMNSRRDEYIKLKGAWWERMAEGSGTLEENEWWKEQRQRIEKDVHRTDRHMPLFAGEDIPHPDPDSPFAEVGTNVHLEQMKDMLLTYNEYNKTLGYVQGMSDLLAPIYAIMQDDAVAFWGFVGFMERMERNFLRDQTGMRLQLLTLDNLVQLMDPALYLHLQSADSTNFFFFFRMLLVWYKREFEWVDVLRLWEGLWTDHLSSSFHLFIALAILEKHRDVIMQHLQHFDEVLKYVNELSGKIDLESTLVKAEGLFKRFQKTVEAVDRKSSFPAPTIRQRKPETQAVGASSSTAASSSAQPIPGRRLERPLGQKTQATGPGAQAAKESTQEAKEKVISPELRHLLSRTIDTVSKEDIEDHGGRGGD</sequence>
<feature type="transmembrane region" description="Helical" evidence="8">
    <location>
        <begin position="123"/>
        <end position="140"/>
    </location>
</feature>
<dbReference type="NCBIfam" id="TIGR00323">
    <property type="entry name" value="eIF-6"/>
    <property type="match status" value="1"/>
</dbReference>
<feature type="transmembrane region" description="Helical" evidence="8">
    <location>
        <begin position="521"/>
        <end position="545"/>
    </location>
</feature>
<dbReference type="InterPro" id="IPR000195">
    <property type="entry name" value="Rab-GAP-TBC_dom"/>
</dbReference>
<gene>
    <name evidence="6" type="primary">EIF6</name>
    <name evidence="10" type="ORF">FH972_024902</name>
</gene>
<dbReference type="SUPFAM" id="SSF47923">
    <property type="entry name" value="Ypt/Rab-GAP domain of gyp1p"/>
    <property type="match status" value="2"/>
</dbReference>
<dbReference type="InterPro" id="IPR011701">
    <property type="entry name" value="MFS"/>
</dbReference>
<dbReference type="Gene3D" id="1.20.1250.20">
    <property type="entry name" value="MFS general substrate transporter like domains"/>
    <property type="match status" value="2"/>
</dbReference>
<dbReference type="Pfam" id="PF12068">
    <property type="entry name" value="PH_RBD"/>
    <property type="match status" value="1"/>
</dbReference>
<accession>A0A5N6KZN1</accession>
<dbReference type="InterPro" id="IPR002769">
    <property type="entry name" value="eIF6"/>
</dbReference>
<dbReference type="GO" id="GO:0003743">
    <property type="term" value="F:translation initiation factor activity"/>
    <property type="evidence" value="ECO:0007669"/>
    <property type="project" value="UniProtKB-UniRule"/>
</dbReference>
<comment type="subcellular location">
    <subcellularLocation>
        <location evidence="6">Cytoplasm</location>
    </subcellularLocation>
    <subcellularLocation>
        <location evidence="6">Nucleus</location>
        <location evidence="6">Nucleolus</location>
    </subcellularLocation>
    <text evidence="6">Shuttles between cytoplasm and nucleus/nucleolus.</text>
</comment>
<dbReference type="Proteomes" id="UP000327013">
    <property type="component" value="Unassembled WGS sequence"/>
</dbReference>
<feature type="compositionally biased region" description="Low complexity" evidence="7">
    <location>
        <begin position="1186"/>
        <end position="1210"/>
    </location>
</feature>
<feature type="domain" description="Rab-GAP TBC" evidence="9">
    <location>
        <begin position="1700"/>
        <end position="1928"/>
    </location>
</feature>
<dbReference type="GO" id="GO:0022857">
    <property type="term" value="F:transmembrane transporter activity"/>
    <property type="evidence" value="ECO:0007669"/>
    <property type="project" value="InterPro"/>
</dbReference>
<dbReference type="Pfam" id="PF14475">
    <property type="entry name" value="Mso1_Sec1_bdg"/>
    <property type="match status" value="1"/>
</dbReference>
<feature type="transmembrane region" description="Helical" evidence="8">
    <location>
        <begin position="184"/>
        <end position="201"/>
    </location>
</feature>
<dbReference type="OrthoDB" id="4155914at2759"/>
<feature type="transmembrane region" description="Helical" evidence="8">
    <location>
        <begin position="429"/>
        <end position="450"/>
    </location>
</feature>
<dbReference type="HAMAP" id="MF_00032">
    <property type="entry name" value="eIF_6"/>
    <property type="match status" value="1"/>
</dbReference>
<evidence type="ECO:0000256" key="4">
    <source>
        <dbReference type="ARBA" id="ARBA00022917"/>
    </source>
</evidence>
<dbReference type="GO" id="GO:0042273">
    <property type="term" value="P:ribosomal large subunit biogenesis"/>
    <property type="evidence" value="ECO:0007669"/>
    <property type="project" value="UniProtKB-UniRule"/>
</dbReference>
<comment type="function">
    <text evidence="6">Binds to the 60S ribosomal subunit and prevents its association with the 40S ribosomal subunit to form the 80S initiation complex in the cytoplasm. May also be involved in ribosome biogenesis.</text>
</comment>
<comment type="caution">
    <text evidence="10">The sequence shown here is derived from an EMBL/GenBank/DDBJ whole genome shotgun (WGS) entry which is preliminary data.</text>
</comment>
<evidence type="ECO:0000256" key="2">
    <source>
        <dbReference type="ARBA" id="ARBA00022490"/>
    </source>
</evidence>
<feature type="compositionally biased region" description="Basic and acidic residues" evidence="7">
    <location>
        <begin position="2055"/>
        <end position="2070"/>
    </location>
</feature>
<dbReference type="EMBL" id="VIBQ01000031">
    <property type="protein sequence ID" value="KAB8416383.1"/>
    <property type="molecule type" value="Genomic_DNA"/>
</dbReference>
<dbReference type="GO" id="GO:0042256">
    <property type="term" value="P:cytosolic ribosome assembly"/>
    <property type="evidence" value="ECO:0007669"/>
    <property type="project" value="UniProtKB-UniRule"/>
</dbReference>
<evidence type="ECO:0000256" key="3">
    <source>
        <dbReference type="ARBA" id="ARBA00022540"/>
    </source>
</evidence>
<keyword evidence="3 6" id="KW-0396">Initiation factor</keyword>
<evidence type="ECO:0000313" key="11">
    <source>
        <dbReference type="Proteomes" id="UP000327013"/>
    </source>
</evidence>
<dbReference type="FunFam" id="1.10.8.270:FF:000032">
    <property type="entry name" value="GTPase activating protein (Gyp7)"/>
    <property type="match status" value="1"/>
</dbReference>
<dbReference type="InterPro" id="IPR035969">
    <property type="entry name" value="Rab-GAP_TBC_sf"/>
</dbReference>
<dbReference type="PROSITE" id="PS50086">
    <property type="entry name" value="TBC_RABGAP"/>
    <property type="match status" value="1"/>
</dbReference>
<dbReference type="Pfam" id="PF07690">
    <property type="entry name" value="MFS_1"/>
    <property type="match status" value="1"/>
</dbReference>
<dbReference type="Pfam" id="PF01912">
    <property type="entry name" value="eIF-6"/>
    <property type="match status" value="1"/>
</dbReference>
<dbReference type="FunFam" id="3.75.10.10:FF:000001">
    <property type="entry name" value="Eukaryotic translation initiation factor 6"/>
    <property type="match status" value="1"/>
</dbReference>
<feature type="transmembrane region" description="Helical" evidence="8">
    <location>
        <begin position="681"/>
        <end position="698"/>
    </location>
</feature>
<comment type="subunit">
    <text evidence="6">Monomer. Associates with the 60S ribosomal subunit.</text>
</comment>
<dbReference type="GO" id="GO:0005730">
    <property type="term" value="C:nucleolus"/>
    <property type="evidence" value="ECO:0007669"/>
    <property type="project" value="UniProtKB-SubCell"/>
</dbReference>
<feature type="compositionally biased region" description="Polar residues" evidence="7">
    <location>
        <begin position="248"/>
        <end position="263"/>
    </location>
</feature>
<reference evidence="10 11" key="1">
    <citation type="submission" date="2019-06" db="EMBL/GenBank/DDBJ databases">
        <title>A chromosomal-level reference genome of Carpinus fangiana (Coryloideae, Betulaceae).</title>
        <authorList>
            <person name="Yang X."/>
            <person name="Wang Z."/>
            <person name="Zhang L."/>
            <person name="Hao G."/>
            <person name="Liu J."/>
            <person name="Yang Y."/>
        </authorList>
    </citation>
    <scope>NUCLEOTIDE SEQUENCE [LARGE SCALE GENOMIC DNA]</scope>
    <source>
        <strain evidence="10">Cfa_2016G</strain>
        <tissue evidence="10">Leaf</tissue>
    </source>
</reference>
<evidence type="ECO:0000259" key="9">
    <source>
        <dbReference type="PROSITE" id="PS50086"/>
    </source>
</evidence>
<keyword evidence="2 6" id="KW-0963">Cytoplasm</keyword>
<keyword evidence="8" id="KW-0472">Membrane</keyword>
<dbReference type="CDD" id="cd00527">
    <property type="entry name" value="IF6"/>
    <property type="match status" value="1"/>
</dbReference>
<dbReference type="Pfam" id="PF00566">
    <property type="entry name" value="RabGAP-TBC"/>
    <property type="match status" value="1"/>
</dbReference>
<organism evidence="10 11">
    <name type="scientific">Carpinus fangiana</name>
    <dbReference type="NCBI Taxonomy" id="176857"/>
    <lineage>
        <taxon>Eukaryota</taxon>
        <taxon>Viridiplantae</taxon>
        <taxon>Streptophyta</taxon>
        <taxon>Embryophyta</taxon>
        <taxon>Tracheophyta</taxon>
        <taxon>Spermatophyta</taxon>
        <taxon>Magnoliopsida</taxon>
        <taxon>eudicotyledons</taxon>
        <taxon>Gunneridae</taxon>
        <taxon>Pentapetalae</taxon>
        <taxon>rosids</taxon>
        <taxon>fabids</taxon>
        <taxon>Fagales</taxon>
        <taxon>Betulaceae</taxon>
        <taxon>Carpinus</taxon>
    </lineage>
</organism>
<feature type="compositionally biased region" description="Basic and acidic residues" evidence="7">
    <location>
        <begin position="1526"/>
        <end position="1547"/>
    </location>
</feature>
<feature type="compositionally biased region" description="Basic and acidic residues" evidence="7">
    <location>
        <begin position="2079"/>
        <end position="2093"/>
    </location>
</feature>
<proteinExistence type="inferred from homology"/>
<feature type="region of interest" description="Disordered" evidence="7">
    <location>
        <begin position="1330"/>
        <end position="1350"/>
    </location>
</feature>
<feature type="transmembrane region" description="Helical" evidence="8">
    <location>
        <begin position="456"/>
        <end position="477"/>
    </location>
</feature>
<feature type="region of interest" description="Disordered" evidence="7">
    <location>
        <begin position="1516"/>
        <end position="1551"/>
    </location>
</feature>
<dbReference type="Gene3D" id="1.10.472.80">
    <property type="entry name" value="Ypt/Rab-GAP domain of gyp1p, domain 3"/>
    <property type="match status" value="1"/>
</dbReference>
<keyword evidence="11" id="KW-1185">Reference proteome</keyword>
<keyword evidence="6" id="KW-0690">Ribosome biogenesis</keyword>
<dbReference type="InterPro" id="IPR028095">
    <property type="entry name" value="Mso1_N_dom"/>
</dbReference>
<feature type="transmembrane region" description="Helical" evidence="8">
    <location>
        <begin position="80"/>
        <end position="103"/>
    </location>
</feature>
<feature type="transmembrane region" description="Helical" evidence="8">
    <location>
        <begin position="386"/>
        <end position="408"/>
    </location>
</feature>
<feature type="transmembrane region" description="Helical" evidence="8">
    <location>
        <begin position="213"/>
        <end position="232"/>
    </location>
</feature>
<evidence type="ECO:0000256" key="5">
    <source>
        <dbReference type="ARBA" id="ARBA00023242"/>
    </source>
</evidence>
<keyword evidence="8" id="KW-0812">Transmembrane</keyword>
<dbReference type="InterPro" id="IPR036259">
    <property type="entry name" value="MFS_trans_sf"/>
</dbReference>